<dbReference type="PANTHER" id="PTHR21028">
    <property type="entry name" value="SI:CH211-156B7.4"/>
    <property type="match status" value="1"/>
</dbReference>
<feature type="domain" description="CYTH" evidence="1">
    <location>
        <begin position="1"/>
        <end position="196"/>
    </location>
</feature>
<dbReference type="SUPFAM" id="SSF55154">
    <property type="entry name" value="CYTH-like phosphatases"/>
    <property type="match status" value="1"/>
</dbReference>
<dbReference type="OrthoDB" id="370410at2"/>
<dbReference type="STRING" id="261392.SAMN02745149_01784"/>
<reference evidence="2 3" key="1">
    <citation type="submission" date="2017-02" db="EMBL/GenBank/DDBJ databases">
        <authorList>
            <person name="Peterson S.W."/>
        </authorList>
    </citation>
    <scope>NUCLEOTIDE SEQUENCE [LARGE SCALE GENOMIC DNA]</scope>
    <source>
        <strain evidence="2 3">ATCC BAA-908</strain>
    </source>
</reference>
<evidence type="ECO:0000313" key="2">
    <source>
        <dbReference type="EMBL" id="SJZ59947.1"/>
    </source>
</evidence>
<evidence type="ECO:0000313" key="3">
    <source>
        <dbReference type="Proteomes" id="UP000190423"/>
    </source>
</evidence>
<dbReference type="Gene3D" id="2.40.320.10">
    <property type="entry name" value="Hypothetical Protein Pfu-838710-001"/>
    <property type="match status" value="1"/>
</dbReference>
<organism evidence="2 3">
    <name type="scientific">Treponema porcinum</name>
    <dbReference type="NCBI Taxonomy" id="261392"/>
    <lineage>
        <taxon>Bacteria</taxon>
        <taxon>Pseudomonadati</taxon>
        <taxon>Spirochaetota</taxon>
        <taxon>Spirochaetia</taxon>
        <taxon>Spirochaetales</taxon>
        <taxon>Treponemataceae</taxon>
        <taxon>Treponema</taxon>
    </lineage>
</organism>
<dbReference type="PROSITE" id="PS51707">
    <property type="entry name" value="CYTH"/>
    <property type="match status" value="1"/>
</dbReference>
<dbReference type="InterPro" id="IPR008173">
    <property type="entry name" value="Adenylyl_cyclase_CyaB"/>
</dbReference>
<dbReference type="InterPro" id="IPR033469">
    <property type="entry name" value="CYTH-like_dom_sf"/>
</dbReference>
<proteinExistence type="predicted"/>
<dbReference type="GeneID" id="78317065"/>
<keyword evidence="3" id="KW-1185">Reference proteome</keyword>
<protein>
    <submittedName>
        <fullName evidence="2">Adenylate cyclase, class 2</fullName>
    </submittedName>
</protein>
<dbReference type="RefSeq" id="WP_159446198.1">
    <property type="nucleotide sequence ID" value="NZ_FUWG01000013.1"/>
</dbReference>
<gene>
    <name evidence="2" type="ORF">SAMN02745149_01784</name>
</gene>
<dbReference type="NCBIfam" id="TIGR00318">
    <property type="entry name" value="cyaB"/>
    <property type="match status" value="1"/>
</dbReference>
<dbReference type="AlphaFoldDB" id="A0A1T4LZ69"/>
<evidence type="ECO:0000259" key="1">
    <source>
        <dbReference type="PROSITE" id="PS51707"/>
    </source>
</evidence>
<dbReference type="Pfam" id="PF01928">
    <property type="entry name" value="CYTH"/>
    <property type="match status" value="1"/>
</dbReference>
<dbReference type="PANTHER" id="PTHR21028:SF2">
    <property type="entry name" value="CYTH DOMAIN-CONTAINING PROTEIN"/>
    <property type="match status" value="1"/>
</dbReference>
<name>A0A1T4LZ69_TREPO</name>
<dbReference type="EMBL" id="FUWG01000013">
    <property type="protein sequence ID" value="SJZ59947.1"/>
    <property type="molecule type" value="Genomic_DNA"/>
</dbReference>
<dbReference type="InterPro" id="IPR023577">
    <property type="entry name" value="CYTH_domain"/>
</dbReference>
<sequence>MFEVELKAHVCNREELIKKLNSFADYIRTVEKSDVYYHLPVSTGSSGKKSYISTRIRTERQSDSQEEKCTYYLTYKKKEIRQNATGISSELNDEKETVLSDAGAVEALLSDIGFKPALHKKKNVLAYQAQTEYGTAALELCTVGGLGDFIEIEILSETDDEKTVSAIQDTLKSLLLKCGIPLENIEPKYYSELLAEVENK</sequence>
<accession>A0A1T4LZ69</accession>
<dbReference type="Proteomes" id="UP000190423">
    <property type="component" value="Unassembled WGS sequence"/>
</dbReference>